<dbReference type="Proteomes" id="UP001215078">
    <property type="component" value="Unassembled WGS sequence"/>
</dbReference>
<reference evidence="1" key="1">
    <citation type="submission" date="2022-10" db="EMBL/GenBank/DDBJ databases">
        <title>Human gut microbiome strain richness.</title>
        <authorList>
            <person name="Chen-Liaw A."/>
        </authorList>
    </citation>
    <scope>NUCLEOTIDE SEQUENCE</scope>
    <source>
        <strain evidence="1">RTP21484st1_H8_RTP21484_190118</strain>
    </source>
</reference>
<sequence length="207" mass="23105">MKGFSGLPVDYQKAVKQMGDSLFLHTSYSFHSAVKRTMEYAQDIIIQNEGKVMEKEVMIVRQQPVAFPMEDAFQGVAFHKRLNMSDPGWNLSGSWMMDKDKSAIFSNKAGDELSLNFEGTGVSIEGWWIKEGGKADVYIDGVLKGTIDCFFYYANQEHRGINIFHILNLPQGKHSVRLVVKGEKRAESADCVIGVTGAVIFRASGEL</sequence>
<evidence type="ECO:0000313" key="2">
    <source>
        <dbReference type="Proteomes" id="UP001215078"/>
    </source>
</evidence>
<accession>A0A413UZQ7</accession>
<dbReference type="RefSeq" id="WP_032848986.1">
    <property type="nucleotide sequence ID" value="NZ_CACRTD010000054.1"/>
</dbReference>
<organism evidence="1 2">
    <name type="scientific">Bacteroides ovatus</name>
    <dbReference type="NCBI Taxonomy" id="28116"/>
    <lineage>
        <taxon>Bacteria</taxon>
        <taxon>Pseudomonadati</taxon>
        <taxon>Bacteroidota</taxon>
        <taxon>Bacteroidia</taxon>
        <taxon>Bacteroidales</taxon>
        <taxon>Bacteroidaceae</taxon>
        <taxon>Bacteroides</taxon>
    </lineage>
</organism>
<dbReference type="AlphaFoldDB" id="A0A413UZQ7"/>
<evidence type="ECO:0000313" key="1">
    <source>
        <dbReference type="EMBL" id="MDC7961142.1"/>
    </source>
</evidence>
<name>A0A413UZQ7_BACOV</name>
<proteinExistence type="predicted"/>
<dbReference type="EMBL" id="JAQQPO010000038">
    <property type="protein sequence ID" value="MDC7961142.1"/>
    <property type="molecule type" value="Genomic_DNA"/>
</dbReference>
<dbReference type="Gene3D" id="2.60.120.260">
    <property type="entry name" value="Galactose-binding domain-like"/>
    <property type="match status" value="1"/>
</dbReference>
<comment type="caution">
    <text evidence="1">The sequence shown here is derived from an EMBL/GenBank/DDBJ whole genome shotgun (WGS) entry which is preliminary data.</text>
</comment>
<protein>
    <submittedName>
        <fullName evidence="1">Uncharacterized protein</fullName>
    </submittedName>
</protein>
<gene>
    <name evidence="1" type="ORF">PQ628_23360</name>
</gene>